<feature type="compositionally biased region" description="Acidic residues" evidence="1">
    <location>
        <begin position="90"/>
        <end position="121"/>
    </location>
</feature>
<sequence>MAQIRKHRPRTSSIGDQVRASVDSGPRPIVPGEEYDPFFEEPDDTAGEAAGGFEITASAATVVSTGGWFTLDSDAMAAMLASPAATTAADDSDEADEDDLDEDDFADDDSDEVDEDDLDED</sequence>
<dbReference type="EMBL" id="VSSQ01015051">
    <property type="protein sequence ID" value="MPM54970.1"/>
    <property type="molecule type" value="Genomic_DNA"/>
</dbReference>
<organism evidence="2">
    <name type="scientific">bioreactor metagenome</name>
    <dbReference type="NCBI Taxonomy" id="1076179"/>
    <lineage>
        <taxon>unclassified sequences</taxon>
        <taxon>metagenomes</taxon>
        <taxon>ecological metagenomes</taxon>
    </lineage>
</organism>
<dbReference type="AlphaFoldDB" id="A0A645APF0"/>
<evidence type="ECO:0000313" key="2">
    <source>
        <dbReference type="EMBL" id="MPM54970.1"/>
    </source>
</evidence>
<feature type="compositionally biased region" description="Basic residues" evidence="1">
    <location>
        <begin position="1"/>
        <end position="10"/>
    </location>
</feature>
<feature type="compositionally biased region" description="Acidic residues" evidence="1">
    <location>
        <begin position="33"/>
        <end position="46"/>
    </location>
</feature>
<proteinExistence type="predicted"/>
<protein>
    <submittedName>
        <fullName evidence="2">Uncharacterized protein</fullName>
    </submittedName>
</protein>
<evidence type="ECO:0000256" key="1">
    <source>
        <dbReference type="SAM" id="MobiDB-lite"/>
    </source>
</evidence>
<reference evidence="2" key="1">
    <citation type="submission" date="2019-08" db="EMBL/GenBank/DDBJ databases">
        <authorList>
            <person name="Kucharzyk K."/>
            <person name="Murdoch R.W."/>
            <person name="Higgins S."/>
            <person name="Loffler F."/>
        </authorList>
    </citation>
    <scope>NUCLEOTIDE SEQUENCE</scope>
</reference>
<accession>A0A645APF0</accession>
<name>A0A645APF0_9ZZZZ</name>
<gene>
    <name evidence="2" type="ORF">SDC9_101753</name>
</gene>
<comment type="caution">
    <text evidence="2">The sequence shown here is derived from an EMBL/GenBank/DDBJ whole genome shotgun (WGS) entry which is preliminary data.</text>
</comment>
<feature type="region of interest" description="Disordered" evidence="1">
    <location>
        <begin position="1"/>
        <end position="48"/>
    </location>
</feature>
<feature type="region of interest" description="Disordered" evidence="1">
    <location>
        <begin position="82"/>
        <end position="121"/>
    </location>
</feature>